<keyword evidence="6" id="KW-0282">Flagellum</keyword>
<dbReference type="PANTHER" id="PTHR34653:SF1">
    <property type="entry name" value="FLAGELLAR HOOK-BASAL BODY COMPLEX PROTEIN FLIE"/>
    <property type="match status" value="1"/>
</dbReference>
<keyword evidence="3 4" id="KW-0975">Bacterial flagellum</keyword>
<evidence type="ECO:0000256" key="3">
    <source>
        <dbReference type="ARBA" id="ARBA00023143"/>
    </source>
</evidence>
<dbReference type="InterPro" id="IPR001624">
    <property type="entry name" value="FliE"/>
</dbReference>
<evidence type="ECO:0000256" key="5">
    <source>
        <dbReference type="NCBIfam" id="TIGR00205"/>
    </source>
</evidence>
<comment type="subcellular location">
    <subcellularLocation>
        <location evidence="1 4">Bacterial flagellum basal body</location>
    </subcellularLocation>
</comment>
<dbReference type="GO" id="GO:0071973">
    <property type="term" value="P:bacterial-type flagellum-dependent cell motility"/>
    <property type="evidence" value="ECO:0007669"/>
    <property type="project" value="InterPro"/>
</dbReference>
<dbReference type="NCBIfam" id="TIGR00205">
    <property type="entry name" value="fliE"/>
    <property type="match status" value="1"/>
</dbReference>
<evidence type="ECO:0000256" key="2">
    <source>
        <dbReference type="ARBA" id="ARBA00009272"/>
    </source>
</evidence>
<dbReference type="AlphaFoldDB" id="A0A1V1PH04"/>
<dbReference type="GO" id="GO:0005198">
    <property type="term" value="F:structural molecule activity"/>
    <property type="evidence" value="ECO:0007669"/>
    <property type="project" value="UniProtKB-UniRule"/>
</dbReference>
<keyword evidence="6" id="KW-0966">Cell projection</keyword>
<evidence type="ECO:0000256" key="4">
    <source>
        <dbReference type="HAMAP-Rule" id="MF_00724"/>
    </source>
</evidence>
<dbReference type="Pfam" id="PF02049">
    <property type="entry name" value="FliE"/>
    <property type="match status" value="1"/>
</dbReference>
<accession>A0A1V1PH04</accession>
<dbReference type="PRINTS" id="PR01006">
    <property type="entry name" value="FLGHOOKFLIE"/>
</dbReference>
<protein>
    <recommendedName>
        <fullName evidence="4 5">Flagellar hook-basal body complex protein FliE</fullName>
    </recommendedName>
</protein>
<dbReference type="Proteomes" id="UP000189670">
    <property type="component" value="Unassembled WGS sequence"/>
</dbReference>
<dbReference type="HAMAP" id="MF_00724">
    <property type="entry name" value="FliE"/>
    <property type="match status" value="1"/>
</dbReference>
<proteinExistence type="inferred from homology"/>
<evidence type="ECO:0000256" key="1">
    <source>
        <dbReference type="ARBA" id="ARBA00004117"/>
    </source>
</evidence>
<dbReference type="EMBL" id="ATBP01000018">
    <property type="protein sequence ID" value="ETR74181.1"/>
    <property type="molecule type" value="Genomic_DNA"/>
</dbReference>
<comment type="similarity">
    <text evidence="2 4">Belongs to the FliE family.</text>
</comment>
<comment type="caution">
    <text evidence="6">The sequence shown here is derived from an EMBL/GenBank/DDBJ whole genome shotgun (WGS) entry which is preliminary data.</text>
</comment>
<name>A0A1V1PH04_9BACT</name>
<reference evidence="7" key="1">
    <citation type="submission" date="2012-11" db="EMBL/GenBank/DDBJ databases">
        <authorList>
            <person name="Lucero-Rivera Y.E."/>
            <person name="Tovar-Ramirez D."/>
        </authorList>
    </citation>
    <scope>NUCLEOTIDE SEQUENCE [LARGE SCALE GENOMIC DNA]</scope>
    <source>
        <strain evidence="7">Araruama</strain>
    </source>
</reference>
<dbReference type="PANTHER" id="PTHR34653">
    <property type="match status" value="1"/>
</dbReference>
<dbReference type="GO" id="GO:0003774">
    <property type="term" value="F:cytoskeletal motor activity"/>
    <property type="evidence" value="ECO:0007669"/>
    <property type="project" value="InterPro"/>
</dbReference>
<evidence type="ECO:0000313" key="7">
    <source>
        <dbReference type="Proteomes" id="UP000189670"/>
    </source>
</evidence>
<dbReference type="GO" id="GO:0009425">
    <property type="term" value="C:bacterial-type flagellum basal body"/>
    <property type="evidence" value="ECO:0007669"/>
    <property type="project" value="UniProtKB-SubCell"/>
</dbReference>
<gene>
    <name evidence="4 6" type="primary">fliE</name>
    <name evidence="6" type="ORF">OMM_06480</name>
</gene>
<organism evidence="6 7">
    <name type="scientific">Candidatus Magnetoglobus multicellularis str. Araruama</name>
    <dbReference type="NCBI Taxonomy" id="890399"/>
    <lineage>
        <taxon>Bacteria</taxon>
        <taxon>Pseudomonadati</taxon>
        <taxon>Thermodesulfobacteriota</taxon>
        <taxon>Desulfobacteria</taxon>
        <taxon>Desulfobacterales</taxon>
        <taxon>Desulfobacteraceae</taxon>
        <taxon>Candidatus Magnetoglobus</taxon>
    </lineage>
</organism>
<sequence length="97" mass="11364">MNDIAIQSDSMFPLFPESKISQNQNNVDFQEFVKNAIYRTDQRQKDADIAIQKMMQGDAGIHETMLEMSKADVSLRMLNQFRTKTMESYKQIMQMTF</sequence>
<evidence type="ECO:0000313" key="6">
    <source>
        <dbReference type="EMBL" id="ETR74181.1"/>
    </source>
</evidence>
<keyword evidence="6" id="KW-0969">Cilium</keyword>